<protein>
    <recommendedName>
        <fullName evidence="3">Tocopherol cyclase</fullName>
    </recommendedName>
</protein>
<sequence length="482" mass="53673">MGVLEEIETNISKAIDSATDNADAAIEVAKKAATGAIHVTDGAVSKAGEIAKKYKLDEAAASAAKSVGQMVEEVSKKYPLAGRAVELGRSAMDVAGEVSSDIMESGFNKSDLERDRFMLRGKLAEQGYDCWRQFFTGHNAATGEEKSFFLCFFAINPALGTDSAILGQSEETQSKGIKPSYLMVKAGVWGEDPRQLNRFFPWKKVSMNEGAPFSISADNCFLSETRSLGRVCLRPEEVKAHPEWMSDAGDLIWDLHIDKKIAFNIGYGAGKAMRDQEALQMLWHAEGMKTAYEGRVVYNGQIYMVRPETSFGYADKNWGSDFTRPWIWLASNDLTSKISGDKLSNSAFAIGGGKPRIGNLEVENGLLGAIWHEGEAYQFNFSHVWTLTKTRYKVKVGKDYIRWRLIQETPLSKMYTDIQCPRKDMVQLSYETPGGQIRHDKFWCGGTGTGSIKLYRKSLKKDWKWELVDEIEAAHVGCEYGD</sequence>
<dbReference type="HOGENOM" id="CLU_044587_0_0_9"/>
<evidence type="ECO:0008006" key="3">
    <source>
        <dbReference type="Google" id="ProtNLM"/>
    </source>
</evidence>
<proteinExistence type="predicted"/>
<name>C4GC40_9FIRM</name>
<keyword evidence="2" id="KW-1185">Reference proteome</keyword>
<dbReference type="STRING" id="626523.GCWU000342_01527"/>
<dbReference type="SUPFAM" id="SSF159245">
    <property type="entry name" value="AttH-like"/>
    <property type="match status" value="1"/>
</dbReference>
<dbReference type="Proteomes" id="UP000003494">
    <property type="component" value="Unassembled WGS sequence"/>
</dbReference>
<dbReference type="RefSeq" id="WP_006906525.1">
    <property type="nucleotide sequence ID" value="NZ_GG665866.1"/>
</dbReference>
<evidence type="ECO:0000313" key="2">
    <source>
        <dbReference type="Proteomes" id="UP000003494"/>
    </source>
</evidence>
<evidence type="ECO:0000313" key="1">
    <source>
        <dbReference type="EMBL" id="EEP27982.1"/>
    </source>
</evidence>
<dbReference type="eggNOG" id="ENOG502Z7JP">
    <property type="taxonomic scope" value="Bacteria"/>
</dbReference>
<organism evidence="1 2">
    <name type="scientific">Shuttleworthella satelles DSM 14600</name>
    <dbReference type="NCBI Taxonomy" id="626523"/>
    <lineage>
        <taxon>Bacteria</taxon>
        <taxon>Bacillati</taxon>
        <taxon>Bacillota</taxon>
        <taxon>Clostridia</taxon>
        <taxon>Lachnospirales</taxon>
        <taxon>Lachnospiraceae</taxon>
        <taxon>Shuttleworthella</taxon>
    </lineage>
</organism>
<gene>
    <name evidence="1" type="ORF">GCWU000342_01527</name>
</gene>
<dbReference type="InterPro" id="IPR025893">
    <property type="entry name" value="Tocopherol_cyclase"/>
</dbReference>
<dbReference type="AlphaFoldDB" id="C4GC40"/>
<dbReference type="EMBL" id="ACIP02000003">
    <property type="protein sequence ID" value="EEP27982.1"/>
    <property type="molecule type" value="Genomic_DNA"/>
</dbReference>
<dbReference type="Pfam" id="PF14249">
    <property type="entry name" value="Tocopherol_cycl"/>
    <property type="match status" value="1"/>
</dbReference>
<accession>C4GC40</accession>
<reference evidence="1" key="1">
    <citation type="submission" date="2009-04" db="EMBL/GenBank/DDBJ databases">
        <authorList>
            <person name="Weinstock G."/>
            <person name="Sodergren E."/>
            <person name="Clifton S."/>
            <person name="Fulton L."/>
            <person name="Fulton B."/>
            <person name="Courtney L."/>
            <person name="Fronick C."/>
            <person name="Harrison M."/>
            <person name="Strong C."/>
            <person name="Farmer C."/>
            <person name="Delahaunty K."/>
            <person name="Markovic C."/>
            <person name="Hall O."/>
            <person name="Minx P."/>
            <person name="Tomlinson C."/>
            <person name="Mitreva M."/>
            <person name="Nelson J."/>
            <person name="Hou S."/>
            <person name="Wollam A."/>
            <person name="Pepin K.H."/>
            <person name="Johnson M."/>
            <person name="Bhonagiri V."/>
            <person name="Nash W.E."/>
            <person name="Warren W."/>
            <person name="Chinwalla A."/>
            <person name="Mardis E.R."/>
            <person name="Wilson R.K."/>
        </authorList>
    </citation>
    <scope>NUCLEOTIDE SEQUENCE [LARGE SCALE GENOMIC DNA]</scope>
    <source>
        <strain evidence="1">DSM 14600</strain>
    </source>
</reference>
<comment type="caution">
    <text evidence="1">The sequence shown here is derived from an EMBL/GenBank/DDBJ whole genome shotgun (WGS) entry which is preliminary data.</text>
</comment>
<dbReference type="GO" id="GO:0009976">
    <property type="term" value="F:tocopherol cyclase activity"/>
    <property type="evidence" value="ECO:0007669"/>
    <property type="project" value="InterPro"/>
</dbReference>